<name>A0ABM0GN03_SACKO</name>
<accession>A0ABM0GN03</accession>
<feature type="chain" id="PRO_5046057178" evidence="1">
    <location>
        <begin position="24"/>
        <end position="241"/>
    </location>
</feature>
<dbReference type="Proteomes" id="UP000694865">
    <property type="component" value="Unplaced"/>
</dbReference>
<proteinExistence type="predicted"/>
<sequence length="241" mass="25088">MKEAYKVVVLTFVFSMSLDTARGDCYVCTYSSYITDVYNCLNPGASTITATGCTDCMSVFTKVNGVVTTISRTCSTGIACIEDITFAGTGVVTNCCAGDLCNNGATPSLTSSNTDSTSCYICSYSSLLSDDVSSCKNPDVSTATITGCESCMSVYITMDGDVTSIVRSCVNSAVCTQVEELLEGGTTVTNCCTDELCNSGATPSLTPSSNNLISHYSSAVQVRSVLASMVMSSTVAILYAL</sequence>
<keyword evidence="1" id="KW-0732">Signal</keyword>
<reference evidence="3" key="1">
    <citation type="submission" date="2025-08" db="UniProtKB">
        <authorList>
            <consortium name="RefSeq"/>
        </authorList>
    </citation>
    <scope>IDENTIFICATION</scope>
    <source>
        <tissue evidence="3">Testes</tissue>
    </source>
</reference>
<dbReference type="GeneID" id="100372762"/>
<feature type="signal peptide" evidence="1">
    <location>
        <begin position="1"/>
        <end position="23"/>
    </location>
</feature>
<evidence type="ECO:0000256" key="1">
    <source>
        <dbReference type="SAM" id="SignalP"/>
    </source>
</evidence>
<organism evidence="2 3">
    <name type="scientific">Saccoglossus kowalevskii</name>
    <name type="common">Acorn worm</name>
    <dbReference type="NCBI Taxonomy" id="10224"/>
    <lineage>
        <taxon>Eukaryota</taxon>
        <taxon>Metazoa</taxon>
        <taxon>Hemichordata</taxon>
        <taxon>Enteropneusta</taxon>
        <taxon>Harrimaniidae</taxon>
        <taxon>Saccoglossus</taxon>
    </lineage>
</organism>
<keyword evidence="2" id="KW-1185">Reference proteome</keyword>
<dbReference type="RefSeq" id="XP_002733510.1">
    <property type="nucleotide sequence ID" value="XM_002733464.2"/>
</dbReference>
<protein>
    <submittedName>
        <fullName evidence="3">Uncharacterized protein LOC100372762</fullName>
    </submittedName>
</protein>
<evidence type="ECO:0000313" key="3">
    <source>
        <dbReference type="RefSeq" id="XP_002733510.1"/>
    </source>
</evidence>
<evidence type="ECO:0000313" key="2">
    <source>
        <dbReference type="Proteomes" id="UP000694865"/>
    </source>
</evidence>
<gene>
    <name evidence="3" type="primary">LOC100372762</name>
</gene>